<keyword evidence="4" id="KW-1185">Reference proteome</keyword>
<protein>
    <recommendedName>
        <fullName evidence="2">N-acetyltransferase domain-containing protein</fullName>
    </recommendedName>
</protein>
<evidence type="ECO:0000313" key="3">
    <source>
        <dbReference type="EMBL" id="KAH0521925.1"/>
    </source>
</evidence>
<comment type="caution">
    <text evidence="3">The sequence shown here is derived from an EMBL/GenBank/DDBJ whole genome shotgun (WGS) entry which is preliminary data.</text>
</comment>
<proteinExistence type="inferred from homology"/>
<dbReference type="Pfam" id="PF11807">
    <property type="entry name" value="UstYa"/>
    <property type="match status" value="1"/>
</dbReference>
<accession>A0A9P8HDY5</accession>
<gene>
    <name evidence="3" type="ORF">TsFJ059_005855</name>
</gene>
<comment type="similarity">
    <text evidence="1">Belongs to the ustYa family.</text>
</comment>
<dbReference type="Pfam" id="PF13508">
    <property type="entry name" value="Acetyltransf_7"/>
    <property type="match status" value="1"/>
</dbReference>
<organism evidence="3 4">
    <name type="scientific">Trichoderma semiorbis</name>
    <dbReference type="NCBI Taxonomy" id="1491008"/>
    <lineage>
        <taxon>Eukaryota</taxon>
        <taxon>Fungi</taxon>
        <taxon>Dikarya</taxon>
        <taxon>Ascomycota</taxon>
        <taxon>Pezizomycotina</taxon>
        <taxon>Sordariomycetes</taxon>
        <taxon>Hypocreomycetidae</taxon>
        <taxon>Hypocreales</taxon>
        <taxon>Hypocreaceae</taxon>
        <taxon>Trichoderma</taxon>
    </lineage>
</organism>
<dbReference type="InterPro" id="IPR000182">
    <property type="entry name" value="GNAT_dom"/>
</dbReference>
<dbReference type="CDD" id="cd04301">
    <property type="entry name" value="NAT_SF"/>
    <property type="match status" value="1"/>
</dbReference>
<dbReference type="PANTHER" id="PTHR42791:SF14">
    <property type="entry name" value="N-ACETYLTRANSFERASE DOMAIN-CONTAINING PROTEIN"/>
    <property type="match status" value="1"/>
</dbReference>
<dbReference type="Proteomes" id="UP000826573">
    <property type="component" value="Unassembled WGS sequence"/>
</dbReference>
<dbReference type="PROSITE" id="PS51186">
    <property type="entry name" value="GNAT"/>
    <property type="match status" value="1"/>
</dbReference>
<evidence type="ECO:0000259" key="2">
    <source>
        <dbReference type="PROSITE" id="PS51186"/>
    </source>
</evidence>
<dbReference type="GO" id="GO:0043386">
    <property type="term" value="P:mycotoxin biosynthetic process"/>
    <property type="evidence" value="ECO:0007669"/>
    <property type="project" value="InterPro"/>
</dbReference>
<dbReference type="GO" id="GO:0016747">
    <property type="term" value="F:acyltransferase activity, transferring groups other than amino-acyl groups"/>
    <property type="evidence" value="ECO:0007669"/>
    <property type="project" value="InterPro"/>
</dbReference>
<reference evidence="3 4" key="1">
    <citation type="submission" date="2021-08" db="EMBL/GenBank/DDBJ databases">
        <title>The highly contiguous genome resource for Trichoderma semiorbis FJ059, a fungal antagonistic to plant pathogens.</title>
        <authorList>
            <person name="Liu T."/>
        </authorList>
    </citation>
    <scope>NUCLEOTIDE SEQUENCE [LARGE SCALE GENOMIC DNA]</scope>
    <source>
        <strain evidence="3 4">FJ059</strain>
    </source>
</reference>
<dbReference type="AlphaFoldDB" id="A0A9P8HDY5"/>
<dbReference type="SUPFAM" id="SSF55729">
    <property type="entry name" value="Acyl-CoA N-acyltransferases (Nat)"/>
    <property type="match status" value="1"/>
</dbReference>
<sequence>METQFGNSMEMGYRCTELECVRMTSSYSPLLDAVEYYDYQFEAELDAENIYKGHPRPELDEAWTRVGKIHPLSMPEKHRAELNKTNSGIPYPKEQGGGIMVEIEVFHQLHCLNFLRKVIYADYYSRPENLPIEFEVTNKLFFNHVDHCIDYLRQVIMCEITWTLNGWVATFLPLIRSGELPLCILAGNISSSGSTSNKMPLQLEDMKFGDAEAYANTYATSFNTDPYSRASFADQTYDERVAGLIRRWPKNYCEAFNAYKKVVDTETGELVGWVKIGFQNTDINPDRFTPADAPEEIVINRPPPPEAPTAAPEGSGFSSRAARAQFRDLGNRPAIILKLIGTHPKAQRRGAGSLLMAWVTELADQEGLACWVTGSPMAVPLYKKFGFKVMEEITVDLPGSSDGETYTHTCMLREPKKPEATA</sequence>
<evidence type="ECO:0000313" key="4">
    <source>
        <dbReference type="Proteomes" id="UP000826573"/>
    </source>
</evidence>
<dbReference type="PANTHER" id="PTHR42791">
    <property type="entry name" value="GNAT FAMILY ACETYLTRANSFERASE"/>
    <property type="match status" value="1"/>
</dbReference>
<name>A0A9P8HDY5_9HYPO</name>
<evidence type="ECO:0000256" key="1">
    <source>
        <dbReference type="ARBA" id="ARBA00035112"/>
    </source>
</evidence>
<dbReference type="Gene3D" id="3.40.630.30">
    <property type="match status" value="1"/>
</dbReference>
<dbReference type="InterPro" id="IPR021765">
    <property type="entry name" value="UstYa-like"/>
</dbReference>
<dbReference type="InterPro" id="IPR016181">
    <property type="entry name" value="Acyl_CoA_acyltransferase"/>
</dbReference>
<dbReference type="InterPro" id="IPR052523">
    <property type="entry name" value="Trichothecene_AcTrans"/>
</dbReference>
<feature type="domain" description="N-acetyltransferase" evidence="2">
    <location>
        <begin position="201"/>
        <end position="419"/>
    </location>
</feature>
<dbReference type="EMBL" id="JAIMJC010000007">
    <property type="protein sequence ID" value="KAH0521925.1"/>
    <property type="molecule type" value="Genomic_DNA"/>
</dbReference>